<keyword evidence="1" id="KW-0812">Transmembrane</keyword>
<dbReference type="EMBL" id="LAZR01069253">
    <property type="protein sequence ID" value="KKK48086.1"/>
    <property type="molecule type" value="Genomic_DNA"/>
</dbReference>
<name>A0A0F8YJ14_9ZZZZ</name>
<reference evidence="2" key="1">
    <citation type="journal article" date="2015" name="Nature">
        <title>Complex archaea that bridge the gap between prokaryotes and eukaryotes.</title>
        <authorList>
            <person name="Spang A."/>
            <person name="Saw J.H."/>
            <person name="Jorgensen S.L."/>
            <person name="Zaremba-Niedzwiedzka K."/>
            <person name="Martijn J."/>
            <person name="Lind A.E."/>
            <person name="van Eijk R."/>
            <person name="Schleper C."/>
            <person name="Guy L."/>
            <person name="Ettema T.J."/>
        </authorList>
    </citation>
    <scope>NUCLEOTIDE SEQUENCE</scope>
</reference>
<gene>
    <name evidence="2" type="ORF">LCGC14_3148660</name>
</gene>
<keyword evidence="1" id="KW-1133">Transmembrane helix</keyword>
<evidence type="ECO:0000313" key="2">
    <source>
        <dbReference type="EMBL" id="KKK48086.1"/>
    </source>
</evidence>
<evidence type="ECO:0000256" key="1">
    <source>
        <dbReference type="SAM" id="Phobius"/>
    </source>
</evidence>
<protein>
    <submittedName>
        <fullName evidence="2">Uncharacterized protein</fullName>
    </submittedName>
</protein>
<feature type="non-terminal residue" evidence="2">
    <location>
        <position position="156"/>
    </location>
</feature>
<proteinExistence type="predicted"/>
<keyword evidence="1" id="KW-0472">Membrane</keyword>
<sequence length="156" mass="17723">MPEIQDNKGRMNQKGGYLKRAMSLRLVAPLLIVVSVTAVLLATSNVWEPLELKAYDLRVQMLERLNIKRNAYTGSVIVVGMIEDQMITRKPLIFWYPEIGEFLGMMLEYEARLVSMDLIPLHSLGEKLVESASSIMEDDLDEDSEVFLEELGETTD</sequence>
<accession>A0A0F8YJ14</accession>
<comment type="caution">
    <text evidence="2">The sequence shown here is derived from an EMBL/GenBank/DDBJ whole genome shotgun (WGS) entry which is preliminary data.</text>
</comment>
<feature type="transmembrane region" description="Helical" evidence="1">
    <location>
        <begin position="21"/>
        <end position="42"/>
    </location>
</feature>
<dbReference type="AlphaFoldDB" id="A0A0F8YJ14"/>
<organism evidence="2">
    <name type="scientific">marine sediment metagenome</name>
    <dbReference type="NCBI Taxonomy" id="412755"/>
    <lineage>
        <taxon>unclassified sequences</taxon>
        <taxon>metagenomes</taxon>
        <taxon>ecological metagenomes</taxon>
    </lineage>
</organism>